<dbReference type="InterPro" id="IPR011050">
    <property type="entry name" value="Pectin_lyase_fold/virulence"/>
</dbReference>
<dbReference type="InterPro" id="IPR039448">
    <property type="entry name" value="Beta_helix"/>
</dbReference>
<dbReference type="InterPro" id="IPR045474">
    <property type="entry name" value="GEVED"/>
</dbReference>
<dbReference type="InterPro" id="IPR013783">
    <property type="entry name" value="Ig-like_fold"/>
</dbReference>
<feature type="domain" description="Calx-beta" evidence="6">
    <location>
        <begin position="1868"/>
        <end position="1965"/>
    </location>
</feature>
<feature type="domain" description="Calx-beta" evidence="6">
    <location>
        <begin position="1634"/>
        <end position="1734"/>
    </location>
</feature>
<dbReference type="SUPFAM" id="SSF51126">
    <property type="entry name" value="Pectin lyase-like"/>
    <property type="match status" value="1"/>
</dbReference>
<comment type="caution">
    <text evidence="7">The sequence shown here is derived from an EMBL/GenBank/DDBJ whole genome shotgun (WGS) entry which is preliminary data.</text>
</comment>
<dbReference type="InterPro" id="IPR006626">
    <property type="entry name" value="PbH1"/>
</dbReference>
<dbReference type="RefSeq" id="WP_164033126.1">
    <property type="nucleotide sequence ID" value="NZ_JAABOQ010000005.1"/>
</dbReference>
<feature type="domain" description="Calx-beta" evidence="6">
    <location>
        <begin position="169"/>
        <end position="271"/>
    </location>
</feature>
<sequence>MSTVTLLINFRYRVVIFIFFLLCFFASPIVTAQNTYLDTFSTEVYNANDGNSSFATSWDETGDDDDPSNGRIQIESNRLDFQNIDGRGIERELDLSGASYVELSFDFERTDGNEILQLQLWNSNTSDWEDILTFGNSPSSGTVTYVLQARHISASSGIRFETGSGNWGGSETIVVDDVLFRSFLPNVTVTDVTVDEGVGAVFNIASGTTVSGGFTIDFSTSDVTATAGLDYTANSGQVSFSGTAGEVQTVTVITNTDALIETNETFTFDISSTSPTVVIADSQAIATILDTNEINIANFTSINSCIGVFTDSGGSTGNYDNNETYTITICPDVGGAQVSANFTTFDVEQNFDFLFAYEGVGTTTLIDTYTNGVNVPGTITSTDASGCLTFVFTSDGSVNGLGWVADVSCSVTTPGLSIGDAVVGEGSGTISFPVTYTGPNTGAFTVDFSSAGGTAAENIDYDAASGTLSFSGTTNETLTIVTNITDDTDFEFAENFTVTLSNVSGGGPSLVKAVGTGTINDDDLLEDQPLELVEKFNGYTDYASTGNTLRADPNGVDECTIVSSSSNTLTSNITTGATIEAAYLYWSHSGATPDPNVTFEGIPVTASVSYRANRGTTQTFYNFRADVTSIVAATTNPNTESFDFSDLTIDNGDPYCSGTVVLGGWTLFIFYSDSSLPASSINLYQGFAGEQNSSESYPLDGFFANNITGAKATFVTWEGDPNISSAAESLSITNQGGTEITLSGDGGQTGNNAYNSTIYDNTGGSTTNITTTYGLDLDTYDISGNIGIGDNTITANVSAGNDYIIPNVVVIKVPSNLVTGTVFEDVNYGGGTGRNLTAASGQPVVGATVELYDSSNLLVDSTTTNTDGEYVLGGMDNGTYKVRVVNSSVRSTRTDGSTCLTCIPVQTYRSEFNPGNTTLLDIDEEIGGVNPGSEDPAAGVITGAQSVTEVTITNEGLVGVDFGFNFNTIVNTNDSGQGSLSQFIINANTLGNTGLDVVSNSIFDPAAGDDVSVFMIPPASDPFGRTADTGFTSGVFIIDQSTQLPDIIDADTHIDARTQTAYSTNLNAGTITAGDTVGTSGTILPDYEQPEVAVVGSGSSGTVLRVLSDNSVIRNMAIASSNNNIAIEVGGTITDANAVTITENLIGFDGNGNAIGASEGIRVNSNTSVNIDANYISSVDRGIRVNDATSVDITRNFLDGVNPDVNCFADGITLFGGSNINIENNLVFNSGATGIDQGNSFAGGALINQNTVANSGQSTGCTPTSEIFGVSLSGGGNTVSGNVIKNNAGAGVQVSGTSTGNLITQNSIFGNGTLTPSLGIDLSASGANDEADGVTLNDNGDADTGTNDLLNFPIFERVVVDGSTLEIKGWARPGSTIEIFVTDIGEGSAADGDNELGLTQDYGEGQTYLATVVEGSGADTATGVSSYNDPDGNADNTNEFEFSITIPSGVSAGDLITATATISNSTSEFSPELSVLPVDFGDAPDTYLTLLASDGPRHGVTDELYLGSLPPDSEVDASPNVSATGDGAEDDGVTIGGSTIQDRKFTLGDTVDFDVLTSSSNGSTGIINIWADLNIDGDFLDVGEQLVTNFSASLGNNTFNYTLPLTTTTGITYIRVRYSNENLTGPSGFTFEGEVEDYRVEVQSSFVEFASDNYAAVESTTDSPVLQLSGALPAPLTIDLIVSGGSATVGSDFTNSTAITIPSGVTTYTIPTSIFAIIDDTLLEASETINFTLANPASGLVIGDANSDTTTQSTTIYTITDNDAASIAINNVTVAEDIASGLATFTVTLTGDVQGSFTVDFDTVNNTAVAPGDYTTNSGTLNFAGTDGETETITISIIDDALLEPSENFNVDLSAISNALVGISVAQGTGTIADNDAASITIDDVTVNEAVGNATLTVTLSGAVQGGFDVDYDTANASATQPNDYTLTSGTLTFAGTDTETQQIVVPIINDNITESVENLVVDLSGITNTNVTINDAQGSITINDDDSSSIAINDVTVNEVSGTATFSVTLTGAVDNAFSVNYGSVNNTAIAPGDYTTNSGTLNFAGTNGETEIITITINNDNLVEPDETYFIDLAGVTGGLVTISDTRGIGTIEDNDAATVVINDITVAEDAGTATLTVSLTGDVQGGFSIDYLTANNTAIQPGDYTTASGTLTFAGTTGETESIIVSIVDNVVLEPTENLFVNLSGISNTLVTVSDSQGIITITDNDTANVSIDDVTVNEGAGTATFTVTLS</sequence>
<keyword evidence="8" id="KW-1185">Reference proteome</keyword>
<feature type="domain" description="Calx-beta" evidence="6">
    <location>
        <begin position="1755"/>
        <end position="1854"/>
    </location>
</feature>
<dbReference type="InterPro" id="IPR051171">
    <property type="entry name" value="CaCA"/>
</dbReference>
<dbReference type="InterPro" id="IPR003644">
    <property type="entry name" value="Calx_beta"/>
</dbReference>
<dbReference type="SMART" id="SM00710">
    <property type="entry name" value="PbH1"/>
    <property type="match status" value="9"/>
</dbReference>
<dbReference type="Proteomes" id="UP000474296">
    <property type="component" value="Unassembled WGS sequence"/>
</dbReference>
<keyword evidence="2" id="KW-0677">Repeat</keyword>
<evidence type="ECO:0000256" key="2">
    <source>
        <dbReference type="ARBA" id="ARBA00022737"/>
    </source>
</evidence>
<dbReference type="SUPFAM" id="SSF49478">
    <property type="entry name" value="Cna protein B-type domain"/>
    <property type="match status" value="1"/>
</dbReference>
<dbReference type="Gene3D" id="2.60.40.2030">
    <property type="match status" value="7"/>
</dbReference>
<dbReference type="GO" id="GO:0007154">
    <property type="term" value="P:cell communication"/>
    <property type="evidence" value="ECO:0007669"/>
    <property type="project" value="InterPro"/>
</dbReference>
<dbReference type="InterPro" id="IPR038081">
    <property type="entry name" value="CalX-like_sf"/>
</dbReference>
<gene>
    <name evidence="7" type="ORF">GWK10_14680</name>
</gene>
<name>A0A6M0CKP7_9FLAO</name>
<evidence type="ECO:0000313" key="7">
    <source>
        <dbReference type="EMBL" id="NER18461.1"/>
    </source>
</evidence>
<dbReference type="Pfam" id="PF13229">
    <property type="entry name" value="Beta_helix"/>
    <property type="match status" value="1"/>
</dbReference>
<keyword evidence="1" id="KW-0732">Signal</keyword>
<keyword evidence="4" id="KW-0406">Ion transport</keyword>
<evidence type="ECO:0000256" key="5">
    <source>
        <dbReference type="SAM" id="MobiDB-lite"/>
    </source>
</evidence>
<dbReference type="PANTHER" id="PTHR11878:SF65">
    <property type="entry name" value="NA_CA-EXCHANGE PROTEIN, ISOFORM G"/>
    <property type="match status" value="1"/>
</dbReference>
<feature type="domain" description="Calx-beta" evidence="6">
    <location>
        <begin position="1979"/>
        <end position="2076"/>
    </location>
</feature>
<dbReference type="SUPFAM" id="SSF49854">
    <property type="entry name" value="Spermadhesin, CUB domain"/>
    <property type="match status" value="1"/>
</dbReference>
<dbReference type="Pfam" id="PF03160">
    <property type="entry name" value="Calx-beta"/>
    <property type="match status" value="6"/>
</dbReference>
<evidence type="ECO:0000256" key="4">
    <source>
        <dbReference type="ARBA" id="ARBA00023065"/>
    </source>
</evidence>
<dbReference type="Pfam" id="PF20009">
    <property type="entry name" value="GEVED"/>
    <property type="match status" value="1"/>
</dbReference>
<dbReference type="SMART" id="SM00237">
    <property type="entry name" value="Calx_beta"/>
    <property type="match status" value="7"/>
</dbReference>
<dbReference type="InterPro" id="IPR035914">
    <property type="entry name" value="Sperma_CUB_dom_sf"/>
</dbReference>
<dbReference type="Gene3D" id="2.60.40.10">
    <property type="entry name" value="Immunoglobulins"/>
    <property type="match status" value="1"/>
</dbReference>
<feature type="region of interest" description="Disordered" evidence="5">
    <location>
        <begin position="1510"/>
        <end position="1535"/>
    </location>
</feature>
<keyword evidence="3" id="KW-0106">Calcium</keyword>
<dbReference type="PANTHER" id="PTHR11878">
    <property type="entry name" value="SODIUM/CALCIUM EXCHANGER"/>
    <property type="match status" value="1"/>
</dbReference>
<keyword evidence="4" id="KW-0813">Transport</keyword>
<dbReference type="GO" id="GO:0016020">
    <property type="term" value="C:membrane"/>
    <property type="evidence" value="ECO:0007669"/>
    <property type="project" value="InterPro"/>
</dbReference>
<dbReference type="Pfam" id="PF13620">
    <property type="entry name" value="CarboxypepD_reg"/>
    <property type="match status" value="1"/>
</dbReference>
<protein>
    <recommendedName>
        <fullName evidence="6">Calx-beta domain-containing protein</fullName>
    </recommendedName>
</protein>
<feature type="domain" description="Calx-beta" evidence="6">
    <location>
        <begin position="401"/>
        <end position="501"/>
    </location>
</feature>
<dbReference type="GO" id="GO:0030001">
    <property type="term" value="P:metal ion transport"/>
    <property type="evidence" value="ECO:0007669"/>
    <property type="project" value="TreeGrafter"/>
</dbReference>
<proteinExistence type="predicted"/>
<evidence type="ECO:0000313" key="8">
    <source>
        <dbReference type="Proteomes" id="UP000474296"/>
    </source>
</evidence>
<reference evidence="7 8" key="1">
    <citation type="submission" date="2020-01" db="EMBL/GenBank/DDBJ databases">
        <title>Spongiivirga citrea KCTC 32990T.</title>
        <authorList>
            <person name="Wang G."/>
        </authorList>
    </citation>
    <scope>NUCLEOTIDE SEQUENCE [LARGE SCALE GENOMIC DNA]</scope>
    <source>
        <strain evidence="7 8">KCTC 32990</strain>
    </source>
</reference>
<feature type="domain" description="Calx-beta" evidence="6">
    <location>
        <begin position="2090"/>
        <end position="2187"/>
    </location>
</feature>
<feature type="non-terminal residue" evidence="7">
    <location>
        <position position="2234"/>
    </location>
</feature>
<dbReference type="Gene3D" id="2.60.120.290">
    <property type="entry name" value="Spermadhesin, CUB domain"/>
    <property type="match status" value="1"/>
</dbReference>
<dbReference type="EMBL" id="JAABOQ010000005">
    <property type="protein sequence ID" value="NER18461.1"/>
    <property type="molecule type" value="Genomic_DNA"/>
</dbReference>
<accession>A0A6M0CKP7</accession>
<evidence type="ECO:0000256" key="3">
    <source>
        <dbReference type="ARBA" id="ARBA00022837"/>
    </source>
</evidence>
<evidence type="ECO:0000259" key="6">
    <source>
        <dbReference type="SMART" id="SM00237"/>
    </source>
</evidence>
<evidence type="ECO:0000256" key="1">
    <source>
        <dbReference type="ARBA" id="ARBA00022729"/>
    </source>
</evidence>
<dbReference type="SUPFAM" id="SSF141072">
    <property type="entry name" value="CalX-like"/>
    <property type="match status" value="7"/>
</dbReference>
<organism evidence="7 8">
    <name type="scientific">Spongiivirga citrea</name>
    <dbReference type="NCBI Taxonomy" id="1481457"/>
    <lineage>
        <taxon>Bacteria</taxon>
        <taxon>Pseudomonadati</taxon>
        <taxon>Bacteroidota</taxon>
        <taxon>Flavobacteriia</taxon>
        <taxon>Flavobacteriales</taxon>
        <taxon>Flavobacteriaceae</taxon>
        <taxon>Spongiivirga</taxon>
    </lineage>
</organism>